<evidence type="ECO:0000313" key="2">
    <source>
        <dbReference type="Proteomes" id="UP000094526"/>
    </source>
</evidence>
<accession>A0A1C1C7D7</accession>
<keyword evidence="2" id="KW-1185">Reference proteome</keyword>
<protein>
    <submittedName>
        <fullName evidence="1">Uncharacterized protein</fullName>
    </submittedName>
</protein>
<name>A0A1C1C7D7_9EURO</name>
<dbReference type="Proteomes" id="UP000094526">
    <property type="component" value="Unassembled WGS sequence"/>
</dbReference>
<dbReference type="EMBL" id="LGRB01000020">
    <property type="protein sequence ID" value="OCT44443.1"/>
    <property type="molecule type" value="Genomic_DNA"/>
</dbReference>
<proteinExistence type="predicted"/>
<organism evidence="1 2">
    <name type="scientific">Cladophialophora carrionii</name>
    <dbReference type="NCBI Taxonomy" id="86049"/>
    <lineage>
        <taxon>Eukaryota</taxon>
        <taxon>Fungi</taxon>
        <taxon>Dikarya</taxon>
        <taxon>Ascomycota</taxon>
        <taxon>Pezizomycotina</taxon>
        <taxon>Eurotiomycetes</taxon>
        <taxon>Chaetothyriomycetidae</taxon>
        <taxon>Chaetothyriales</taxon>
        <taxon>Herpotrichiellaceae</taxon>
        <taxon>Cladophialophora</taxon>
    </lineage>
</organism>
<dbReference type="VEuPathDB" id="FungiDB:CLCR_06475"/>
<reference evidence="2" key="1">
    <citation type="submission" date="2015-07" db="EMBL/GenBank/DDBJ databases">
        <authorList>
            <person name="Teixeira M.M."/>
            <person name="Souza R.C."/>
            <person name="Almeida L.G."/>
            <person name="Vicente V.A."/>
            <person name="de Hoog S."/>
            <person name="Bocca A.L."/>
            <person name="de Almeida S.R."/>
            <person name="Vasconcelos A.T."/>
            <person name="Felipe M.S."/>
        </authorList>
    </citation>
    <scope>NUCLEOTIDE SEQUENCE [LARGE SCALE GENOMIC DNA]</scope>
    <source>
        <strain evidence="2">KSF</strain>
    </source>
</reference>
<sequence length="92" mass="10316">MPGRTQPLLVLSSEGISVQRSDNRWQTGVIDPGPMGSESEKVNKGFWIVLSAIDESMTRRKEEWRWPKMVLDNRLAALHVLADVAGVFGRPL</sequence>
<gene>
    <name evidence="1" type="ORF">CLCR_06475</name>
</gene>
<evidence type="ECO:0000313" key="1">
    <source>
        <dbReference type="EMBL" id="OCT44443.1"/>
    </source>
</evidence>
<comment type="caution">
    <text evidence="1">The sequence shown here is derived from an EMBL/GenBank/DDBJ whole genome shotgun (WGS) entry which is preliminary data.</text>
</comment>
<dbReference type="AlphaFoldDB" id="A0A1C1C7D7"/>